<dbReference type="AlphaFoldDB" id="A0A841SCI7"/>
<organism evidence="2 3">
    <name type="scientific">Kribbella sandramycini</name>
    <dbReference type="NCBI Taxonomy" id="60450"/>
    <lineage>
        <taxon>Bacteria</taxon>
        <taxon>Bacillati</taxon>
        <taxon>Actinomycetota</taxon>
        <taxon>Actinomycetes</taxon>
        <taxon>Propionibacteriales</taxon>
        <taxon>Kribbellaceae</taxon>
        <taxon>Kribbella</taxon>
    </lineage>
</organism>
<name>A0A841SCI7_9ACTN</name>
<evidence type="ECO:0000256" key="1">
    <source>
        <dbReference type="SAM" id="MobiDB-lite"/>
    </source>
</evidence>
<protein>
    <submittedName>
        <fullName evidence="2">Uncharacterized protein</fullName>
    </submittedName>
</protein>
<evidence type="ECO:0000313" key="2">
    <source>
        <dbReference type="EMBL" id="MBB6566652.1"/>
    </source>
</evidence>
<sequence length="55" mass="5818">MVAVARKGEAPITQIARDFGIPVVYDSSGMLLSASSRRPNGSGRLSDVPDLVVEM</sequence>
<evidence type="ECO:0000313" key="3">
    <source>
        <dbReference type="Proteomes" id="UP000553957"/>
    </source>
</evidence>
<reference evidence="2 3" key="1">
    <citation type="submission" date="2020-08" db="EMBL/GenBank/DDBJ databases">
        <title>Sequencing the genomes of 1000 actinobacteria strains.</title>
        <authorList>
            <person name="Klenk H.-P."/>
        </authorList>
    </citation>
    <scope>NUCLEOTIDE SEQUENCE [LARGE SCALE GENOMIC DNA]</scope>
    <source>
        <strain evidence="2 3">DSM 15626</strain>
    </source>
</reference>
<accession>A0A841SCI7</accession>
<proteinExistence type="predicted"/>
<dbReference type="EMBL" id="JACHKF010000001">
    <property type="protein sequence ID" value="MBB6566652.1"/>
    <property type="molecule type" value="Genomic_DNA"/>
</dbReference>
<comment type="caution">
    <text evidence="2">The sequence shown here is derived from an EMBL/GenBank/DDBJ whole genome shotgun (WGS) entry which is preliminary data.</text>
</comment>
<dbReference type="Proteomes" id="UP000553957">
    <property type="component" value="Unassembled WGS sequence"/>
</dbReference>
<feature type="region of interest" description="Disordered" evidence="1">
    <location>
        <begin position="34"/>
        <end position="55"/>
    </location>
</feature>
<gene>
    <name evidence="2" type="ORF">HNR71_002289</name>
</gene>